<keyword evidence="2" id="KW-1185">Reference proteome</keyword>
<gene>
    <name evidence="1" type="ORF">F511_14778</name>
</gene>
<dbReference type="EMBL" id="KQ999878">
    <property type="protein sequence ID" value="KZV40738.1"/>
    <property type="molecule type" value="Genomic_DNA"/>
</dbReference>
<accession>A0A2Z7C8V3</accession>
<protein>
    <submittedName>
        <fullName evidence="1">Uncharacterized protein</fullName>
    </submittedName>
</protein>
<sequence>MRSGFGCCGCVVGRQNCAGRDLLRSFEKSVGKIRLEGCEGERRYRTLISLLGLLATMRRVVNYHSSWARQQQVELLDASVIRHDRILLVKTIGKSPITVAAGHGGGAAAHGGVGGGVR</sequence>
<evidence type="ECO:0000313" key="1">
    <source>
        <dbReference type="EMBL" id="KZV40738.1"/>
    </source>
</evidence>
<dbReference type="Proteomes" id="UP000250235">
    <property type="component" value="Unassembled WGS sequence"/>
</dbReference>
<dbReference type="AlphaFoldDB" id="A0A2Z7C8V3"/>
<proteinExistence type="predicted"/>
<reference evidence="1 2" key="1">
    <citation type="journal article" date="2015" name="Proc. Natl. Acad. Sci. U.S.A.">
        <title>The resurrection genome of Boea hygrometrica: A blueprint for survival of dehydration.</title>
        <authorList>
            <person name="Xiao L."/>
            <person name="Yang G."/>
            <person name="Zhang L."/>
            <person name="Yang X."/>
            <person name="Zhao S."/>
            <person name="Ji Z."/>
            <person name="Zhou Q."/>
            <person name="Hu M."/>
            <person name="Wang Y."/>
            <person name="Chen M."/>
            <person name="Xu Y."/>
            <person name="Jin H."/>
            <person name="Xiao X."/>
            <person name="Hu G."/>
            <person name="Bao F."/>
            <person name="Hu Y."/>
            <person name="Wan P."/>
            <person name="Li L."/>
            <person name="Deng X."/>
            <person name="Kuang T."/>
            <person name="Xiang C."/>
            <person name="Zhu J.K."/>
            <person name="Oliver M.J."/>
            <person name="He Y."/>
        </authorList>
    </citation>
    <scope>NUCLEOTIDE SEQUENCE [LARGE SCALE GENOMIC DNA]</scope>
    <source>
        <strain evidence="2">cv. XS01</strain>
    </source>
</reference>
<organism evidence="1 2">
    <name type="scientific">Dorcoceras hygrometricum</name>
    <dbReference type="NCBI Taxonomy" id="472368"/>
    <lineage>
        <taxon>Eukaryota</taxon>
        <taxon>Viridiplantae</taxon>
        <taxon>Streptophyta</taxon>
        <taxon>Embryophyta</taxon>
        <taxon>Tracheophyta</taxon>
        <taxon>Spermatophyta</taxon>
        <taxon>Magnoliopsida</taxon>
        <taxon>eudicotyledons</taxon>
        <taxon>Gunneridae</taxon>
        <taxon>Pentapetalae</taxon>
        <taxon>asterids</taxon>
        <taxon>lamiids</taxon>
        <taxon>Lamiales</taxon>
        <taxon>Gesneriaceae</taxon>
        <taxon>Didymocarpoideae</taxon>
        <taxon>Trichosporeae</taxon>
        <taxon>Loxocarpinae</taxon>
        <taxon>Dorcoceras</taxon>
    </lineage>
</organism>
<name>A0A2Z7C8V3_9LAMI</name>
<evidence type="ECO:0000313" key="2">
    <source>
        <dbReference type="Proteomes" id="UP000250235"/>
    </source>
</evidence>